<evidence type="ECO:0000256" key="3">
    <source>
        <dbReference type="ARBA" id="ARBA00023002"/>
    </source>
</evidence>
<gene>
    <name evidence="4" type="ORF">F0M18_04505</name>
</gene>
<accession>A0A5B0X1G4</accession>
<dbReference type="EC" id="1.1.1.47" evidence="4"/>
<organism evidence="4 5">
    <name type="scientific">Pseudohalioglobus sediminis</name>
    <dbReference type="NCBI Taxonomy" id="2606449"/>
    <lineage>
        <taxon>Bacteria</taxon>
        <taxon>Pseudomonadati</taxon>
        <taxon>Pseudomonadota</taxon>
        <taxon>Gammaproteobacteria</taxon>
        <taxon>Cellvibrionales</taxon>
        <taxon>Halieaceae</taxon>
        <taxon>Pseudohalioglobus</taxon>
    </lineage>
</organism>
<dbReference type="PRINTS" id="PR00080">
    <property type="entry name" value="SDRFAMILY"/>
</dbReference>
<dbReference type="PRINTS" id="PR00081">
    <property type="entry name" value="GDHRDH"/>
</dbReference>
<comment type="caution">
    <text evidence="4">The sequence shown here is derived from an EMBL/GenBank/DDBJ whole genome shotgun (WGS) entry which is preliminary data.</text>
</comment>
<dbReference type="CDD" id="cd05233">
    <property type="entry name" value="SDR_c"/>
    <property type="match status" value="1"/>
</dbReference>
<protein>
    <submittedName>
        <fullName evidence="4">Glucose 1-dehydrogenase</fullName>
        <ecNumber evidence="4">1.1.1.47</ecNumber>
    </submittedName>
</protein>
<keyword evidence="5" id="KW-1185">Reference proteome</keyword>
<dbReference type="Gene3D" id="3.40.50.720">
    <property type="entry name" value="NAD(P)-binding Rossmann-like Domain"/>
    <property type="match status" value="1"/>
</dbReference>
<dbReference type="InterPro" id="IPR052178">
    <property type="entry name" value="Sec_Metab_Biosynth_SDR"/>
</dbReference>
<dbReference type="Proteomes" id="UP000323708">
    <property type="component" value="Unassembled WGS sequence"/>
</dbReference>
<evidence type="ECO:0000313" key="4">
    <source>
        <dbReference type="EMBL" id="KAA1193113.1"/>
    </source>
</evidence>
<keyword evidence="2" id="KW-0521">NADP</keyword>
<dbReference type="PANTHER" id="PTHR43618:SF8">
    <property type="entry name" value="7ALPHA-HYDROXYSTEROID DEHYDROGENASE"/>
    <property type="match status" value="1"/>
</dbReference>
<evidence type="ECO:0000256" key="2">
    <source>
        <dbReference type="ARBA" id="ARBA00022857"/>
    </source>
</evidence>
<keyword evidence="3 4" id="KW-0560">Oxidoreductase</keyword>
<sequence length="259" mass="26714">MHATTQSLFSLAGKTALVTGASSGLGAHFASVLAAAGANVVAAARRQERLDSLVAQITDNGGKATAVAMDVTDGDSVNAALDEAVDAFAAVDILVNNAGVAGSRFCLNVDERNWDYIMDTNLKGAWRVAQAVAARSVAAHRPCSIINIASILGLRVGFGESAYGVSKAGVVQLTRALALELAAKDIRVNAICPGYFATEMNSDYLHSEEGQAYLERTPARRMGELDELSGPLLLLASGAGSFVNGAIIPVDGGHLVSSL</sequence>
<comment type="similarity">
    <text evidence="1">Belongs to the short-chain dehydrogenases/reductases (SDR) family.</text>
</comment>
<dbReference type="SUPFAM" id="SSF51735">
    <property type="entry name" value="NAD(P)-binding Rossmann-fold domains"/>
    <property type="match status" value="1"/>
</dbReference>
<dbReference type="AlphaFoldDB" id="A0A5B0X1G4"/>
<dbReference type="InterPro" id="IPR020904">
    <property type="entry name" value="Sc_DH/Rdtase_CS"/>
</dbReference>
<dbReference type="InterPro" id="IPR036291">
    <property type="entry name" value="NAD(P)-bd_dom_sf"/>
</dbReference>
<dbReference type="RefSeq" id="WP_149610221.1">
    <property type="nucleotide sequence ID" value="NZ_VTUX01000002.1"/>
</dbReference>
<dbReference type="NCBIfam" id="NF005559">
    <property type="entry name" value="PRK07231.1"/>
    <property type="match status" value="1"/>
</dbReference>
<evidence type="ECO:0000313" key="5">
    <source>
        <dbReference type="Proteomes" id="UP000323708"/>
    </source>
</evidence>
<dbReference type="EMBL" id="VTUX01000002">
    <property type="protein sequence ID" value="KAA1193113.1"/>
    <property type="molecule type" value="Genomic_DNA"/>
</dbReference>
<dbReference type="PROSITE" id="PS00061">
    <property type="entry name" value="ADH_SHORT"/>
    <property type="match status" value="1"/>
</dbReference>
<name>A0A5B0X1G4_9GAMM</name>
<dbReference type="Pfam" id="PF13561">
    <property type="entry name" value="adh_short_C2"/>
    <property type="match status" value="1"/>
</dbReference>
<dbReference type="FunFam" id="3.40.50.720:FF:000084">
    <property type="entry name" value="Short-chain dehydrogenase reductase"/>
    <property type="match status" value="1"/>
</dbReference>
<proteinExistence type="inferred from homology"/>
<evidence type="ECO:0000256" key="1">
    <source>
        <dbReference type="ARBA" id="ARBA00006484"/>
    </source>
</evidence>
<dbReference type="PANTHER" id="PTHR43618">
    <property type="entry name" value="7-ALPHA-HYDROXYSTEROID DEHYDROGENASE"/>
    <property type="match status" value="1"/>
</dbReference>
<dbReference type="InterPro" id="IPR002347">
    <property type="entry name" value="SDR_fam"/>
</dbReference>
<reference evidence="4 5" key="1">
    <citation type="submission" date="2019-09" db="EMBL/GenBank/DDBJ databases">
        <authorList>
            <person name="Chen X.-Y."/>
        </authorList>
    </citation>
    <scope>NUCLEOTIDE SEQUENCE [LARGE SCALE GENOMIC DNA]</scope>
    <source>
        <strain evidence="4 5">NY5</strain>
    </source>
</reference>
<dbReference type="GO" id="GO:0047936">
    <property type="term" value="F:glucose 1-dehydrogenase [NAD(P)+] activity"/>
    <property type="evidence" value="ECO:0007669"/>
    <property type="project" value="UniProtKB-EC"/>
</dbReference>